<name>A0A1H8TUR8_9FIRM</name>
<proteinExistence type="predicted"/>
<dbReference type="Proteomes" id="UP000198847">
    <property type="component" value="Unassembled WGS sequence"/>
</dbReference>
<organism evidence="1 2">
    <name type="scientific">Propionispora vibrioides</name>
    <dbReference type="NCBI Taxonomy" id="112903"/>
    <lineage>
        <taxon>Bacteria</taxon>
        <taxon>Bacillati</taxon>
        <taxon>Bacillota</taxon>
        <taxon>Negativicutes</taxon>
        <taxon>Selenomonadales</taxon>
        <taxon>Sporomusaceae</taxon>
        <taxon>Propionispora</taxon>
    </lineage>
</organism>
<dbReference type="AlphaFoldDB" id="A0A1H8TUR8"/>
<evidence type="ECO:0000313" key="2">
    <source>
        <dbReference type="Proteomes" id="UP000198847"/>
    </source>
</evidence>
<protein>
    <submittedName>
        <fullName evidence="1">Uncharacterized protein</fullName>
    </submittedName>
</protein>
<accession>A0A1H8TUR8</accession>
<sequence length="59" mass="6642">MSKIHGENKKSSAVAAYTLPPSEVEKLLAAQYGDKLEPVDYAKLTQLNLKRQKLEQLQQ</sequence>
<gene>
    <name evidence="1" type="ORF">SAMN04490178_107103</name>
</gene>
<reference evidence="1 2" key="1">
    <citation type="submission" date="2016-10" db="EMBL/GenBank/DDBJ databases">
        <authorList>
            <person name="de Groot N.N."/>
        </authorList>
    </citation>
    <scope>NUCLEOTIDE SEQUENCE [LARGE SCALE GENOMIC DNA]</scope>
    <source>
        <strain evidence="1 2">DSM 13305</strain>
    </source>
</reference>
<evidence type="ECO:0000313" key="1">
    <source>
        <dbReference type="EMBL" id="SEO94283.1"/>
    </source>
</evidence>
<dbReference type="RefSeq" id="WP_091745523.1">
    <property type="nucleotide sequence ID" value="NZ_FODY01000007.1"/>
</dbReference>
<dbReference type="OrthoDB" id="9857320at2"/>
<dbReference type="EMBL" id="FODY01000007">
    <property type="protein sequence ID" value="SEO94283.1"/>
    <property type="molecule type" value="Genomic_DNA"/>
</dbReference>
<dbReference type="STRING" id="112903.SAMN04490178_107103"/>
<keyword evidence="2" id="KW-1185">Reference proteome</keyword>